<name>A0ABR2MGU0_9ASPA</name>
<comment type="caution">
    <text evidence="1">The sequence shown here is derived from an EMBL/GenBank/DDBJ whole genome shotgun (WGS) entry which is preliminary data.</text>
</comment>
<evidence type="ECO:0000313" key="2">
    <source>
        <dbReference type="Proteomes" id="UP001412067"/>
    </source>
</evidence>
<evidence type="ECO:0000313" key="1">
    <source>
        <dbReference type="EMBL" id="KAK8962809.1"/>
    </source>
</evidence>
<keyword evidence="2" id="KW-1185">Reference proteome</keyword>
<reference evidence="1 2" key="1">
    <citation type="journal article" date="2022" name="Nat. Plants">
        <title>Genomes of leafy and leafless Platanthera orchids illuminate the evolution of mycoheterotrophy.</title>
        <authorList>
            <person name="Li M.H."/>
            <person name="Liu K.W."/>
            <person name="Li Z."/>
            <person name="Lu H.C."/>
            <person name="Ye Q.L."/>
            <person name="Zhang D."/>
            <person name="Wang J.Y."/>
            <person name="Li Y.F."/>
            <person name="Zhong Z.M."/>
            <person name="Liu X."/>
            <person name="Yu X."/>
            <person name="Liu D.K."/>
            <person name="Tu X.D."/>
            <person name="Liu B."/>
            <person name="Hao Y."/>
            <person name="Liao X.Y."/>
            <person name="Jiang Y.T."/>
            <person name="Sun W.H."/>
            <person name="Chen J."/>
            <person name="Chen Y.Q."/>
            <person name="Ai Y."/>
            <person name="Zhai J.W."/>
            <person name="Wu S.S."/>
            <person name="Zhou Z."/>
            <person name="Hsiao Y.Y."/>
            <person name="Wu W.L."/>
            <person name="Chen Y.Y."/>
            <person name="Lin Y.F."/>
            <person name="Hsu J.L."/>
            <person name="Li C.Y."/>
            <person name="Wang Z.W."/>
            <person name="Zhao X."/>
            <person name="Zhong W.Y."/>
            <person name="Ma X.K."/>
            <person name="Ma L."/>
            <person name="Huang J."/>
            <person name="Chen G.Z."/>
            <person name="Huang M.Z."/>
            <person name="Huang L."/>
            <person name="Peng D.H."/>
            <person name="Luo Y.B."/>
            <person name="Zou S.Q."/>
            <person name="Chen S.P."/>
            <person name="Lan S."/>
            <person name="Tsai W.C."/>
            <person name="Van de Peer Y."/>
            <person name="Liu Z.J."/>
        </authorList>
    </citation>
    <scope>NUCLEOTIDE SEQUENCE [LARGE SCALE GENOMIC DNA]</scope>
    <source>
        <strain evidence="1">Lor288</strain>
    </source>
</reference>
<dbReference type="EMBL" id="JBBWWR010000008">
    <property type="protein sequence ID" value="KAK8962809.1"/>
    <property type="molecule type" value="Genomic_DNA"/>
</dbReference>
<dbReference type="Proteomes" id="UP001412067">
    <property type="component" value="Unassembled WGS sequence"/>
</dbReference>
<proteinExistence type="predicted"/>
<sequence>MRLSPVWACKRKGGTVSEGISNKSERSADVSVDESNGDVLVECVNNGGYRTGNRWNLLRGGSCGCRQGFERVGR</sequence>
<protein>
    <submittedName>
        <fullName evidence="1">Uncharacterized protein</fullName>
    </submittedName>
</protein>
<accession>A0ABR2MGU0</accession>
<organism evidence="1 2">
    <name type="scientific">Platanthera guangdongensis</name>
    <dbReference type="NCBI Taxonomy" id="2320717"/>
    <lineage>
        <taxon>Eukaryota</taxon>
        <taxon>Viridiplantae</taxon>
        <taxon>Streptophyta</taxon>
        <taxon>Embryophyta</taxon>
        <taxon>Tracheophyta</taxon>
        <taxon>Spermatophyta</taxon>
        <taxon>Magnoliopsida</taxon>
        <taxon>Liliopsida</taxon>
        <taxon>Asparagales</taxon>
        <taxon>Orchidaceae</taxon>
        <taxon>Orchidoideae</taxon>
        <taxon>Orchideae</taxon>
        <taxon>Orchidinae</taxon>
        <taxon>Platanthera</taxon>
    </lineage>
</organism>
<gene>
    <name evidence="1" type="ORF">KSP40_PGU022148</name>
</gene>